<organism evidence="2 3">
    <name type="scientific">Jaminaea rosea</name>
    <dbReference type="NCBI Taxonomy" id="1569628"/>
    <lineage>
        <taxon>Eukaryota</taxon>
        <taxon>Fungi</taxon>
        <taxon>Dikarya</taxon>
        <taxon>Basidiomycota</taxon>
        <taxon>Ustilaginomycotina</taxon>
        <taxon>Exobasidiomycetes</taxon>
        <taxon>Microstromatales</taxon>
        <taxon>Microstromatales incertae sedis</taxon>
        <taxon>Jaminaea</taxon>
    </lineage>
</organism>
<evidence type="ECO:0000313" key="2">
    <source>
        <dbReference type="EMBL" id="PWN24434.1"/>
    </source>
</evidence>
<proteinExistence type="predicted"/>
<dbReference type="GeneID" id="37026669"/>
<dbReference type="Proteomes" id="UP000245884">
    <property type="component" value="Unassembled WGS sequence"/>
</dbReference>
<sequence>MHILDVGIELALGFITALALTTNSVVAEHVNCTWTGPGDSAPETHGYSLFCIALARRNGTSNAVYLCNDANRTRVADWNYFAPYVLAFSSPCAGNGYAGDLCDNSTYWGVCVLNLFGEPICRYMAKGDDFMHPLDIAIQFLLGLVTAVVLIARRVAADHYDCTWTGPGEETPDKYNYTLYCIATVHKNETGKVINNAVYLCDNGVKVGDWNYLEPMVLECGTPCAGKGYGGSLCDKSTYWAVCVRDDEGDSICRYLNKKDDCSWIWAFAIPPSSVAVYYI</sequence>
<reference evidence="2 3" key="1">
    <citation type="journal article" date="2018" name="Mol. Biol. Evol.">
        <title>Broad Genomic Sampling Reveals a Smut Pathogenic Ancestry of the Fungal Clade Ustilaginomycotina.</title>
        <authorList>
            <person name="Kijpornyongpan T."/>
            <person name="Mondo S.J."/>
            <person name="Barry K."/>
            <person name="Sandor L."/>
            <person name="Lee J."/>
            <person name="Lipzen A."/>
            <person name="Pangilinan J."/>
            <person name="LaButti K."/>
            <person name="Hainaut M."/>
            <person name="Henrissat B."/>
            <person name="Grigoriev I.V."/>
            <person name="Spatafora J.W."/>
            <person name="Aime M.C."/>
        </authorList>
    </citation>
    <scope>NUCLEOTIDE SEQUENCE [LARGE SCALE GENOMIC DNA]</scope>
    <source>
        <strain evidence="2 3">MCA 5214</strain>
    </source>
</reference>
<dbReference type="AlphaFoldDB" id="A0A316UHQ1"/>
<name>A0A316UHQ1_9BASI</name>
<accession>A0A316UHQ1</accession>
<evidence type="ECO:0000256" key="1">
    <source>
        <dbReference type="SAM" id="SignalP"/>
    </source>
</evidence>
<dbReference type="RefSeq" id="XP_025359046.1">
    <property type="nucleotide sequence ID" value="XM_025504846.1"/>
</dbReference>
<protein>
    <submittedName>
        <fullName evidence="2">Uncharacterized protein</fullName>
    </submittedName>
</protein>
<feature type="chain" id="PRO_5016315059" evidence="1">
    <location>
        <begin position="28"/>
        <end position="280"/>
    </location>
</feature>
<gene>
    <name evidence="2" type="ORF">BDZ90DRAFT_228879</name>
</gene>
<dbReference type="EMBL" id="KZ819681">
    <property type="protein sequence ID" value="PWN24434.1"/>
    <property type="molecule type" value="Genomic_DNA"/>
</dbReference>
<evidence type="ECO:0000313" key="3">
    <source>
        <dbReference type="Proteomes" id="UP000245884"/>
    </source>
</evidence>
<keyword evidence="3" id="KW-1185">Reference proteome</keyword>
<keyword evidence="1" id="KW-0732">Signal</keyword>
<feature type="signal peptide" evidence="1">
    <location>
        <begin position="1"/>
        <end position="27"/>
    </location>
</feature>